<dbReference type="Proteomes" id="UP000749559">
    <property type="component" value="Unassembled WGS sequence"/>
</dbReference>
<evidence type="ECO:0000313" key="2">
    <source>
        <dbReference type="EMBL" id="CAH1774801.1"/>
    </source>
</evidence>
<dbReference type="EMBL" id="CAIIXF020000001">
    <property type="protein sequence ID" value="CAH1774801.1"/>
    <property type="molecule type" value="Genomic_DNA"/>
</dbReference>
<feature type="compositionally biased region" description="Low complexity" evidence="1">
    <location>
        <begin position="188"/>
        <end position="198"/>
    </location>
</feature>
<feature type="compositionally biased region" description="Low complexity" evidence="1">
    <location>
        <begin position="11"/>
        <end position="24"/>
    </location>
</feature>
<feature type="region of interest" description="Disordered" evidence="1">
    <location>
        <begin position="138"/>
        <end position="160"/>
    </location>
</feature>
<keyword evidence="3" id="KW-1185">Reference proteome</keyword>
<gene>
    <name evidence="2" type="ORF">OFUS_LOCUS2186</name>
</gene>
<accession>A0A8S4N265</accession>
<reference evidence="2" key="1">
    <citation type="submission" date="2022-03" db="EMBL/GenBank/DDBJ databases">
        <authorList>
            <person name="Martin C."/>
        </authorList>
    </citation>
    <scope>NUCLEOTIDE SEQUENCE</scope>
</reference>
<feature type="compositionally biased region" description="Basic and acidic residues" evidence="1">
    <location>
        <begin position="213"/>
        <end position="226"/>
    </location>
</feature>
<feature type="region of interest" description="Disordered" evidence="1">
    <location>
        <begin position="173"/>
        <end position="262"/>
    </location>
</feature>
<proteinExistence type="predicted"/>
<dbReference type="AlphaFoldDB" id="A0A8S4N265"/>
<organism evidence="2 3">
    <name type="scientific">Owenia fusiformis</name>
    <name type="common">Polychaete worm</name>
    <dbReference type="NCBI Taxonomy" id="6347"/>
    <lineage>
        <taxon>Eukaryota</taxon>
        <taxon>Metazoa</taxon>
        <taxon>Spiralia</taxon>
        <taxon>Lophotrochozoa</taxon>
        <taxon>Annelida</taxon>
        <taxon>Polychaeta</taxon>
        <taxon>Sedentaria</taxon>
        <taxon>Canalipalpata</taxon>
        <taxon>Sabellida</taxon>
        <taxon>Oweniida</taxon>
        <taxon>Oweniidae</taxon>
        <taxon>Owenia</taxon>
    </lineage>
</organism>
<protein>
    <submittedName>
        <fullName evidence="2">Uncharacterized protein</fullName>
    </submittedName>
</protein>
<feature type="region of interest" description="Disordered" evidence="1">
    <location>
        <begin position="1"/>
        <end position="32"/>
    </location>
</feature>
<feature type="compositionally biased region" description="Polar residues" evidence="1">
    <location>
        <begin position="246"/>
        <end position="262"/>
    </location>
</feature>
<comment type="caution">
    <text evidence="2">The sequence shown here is derived from an EMBL/GenBank/DDBJ whole genome shotgun (WGS) entry which is preliminary data.</text>
</comment>
<dbReference type="OrthoDB" id="668540at2759"/>
<evidence type="ECO:0000313" key="3">
    <source>
        <dbReference type="Proteomes" id="UP000749559"/>
    </source>
</evidence>
<evidence type="ECO:0000256" key="1">
    <source>
        <dbReference type="SAM" id="MobiDB-lite"/>
    </source>
</evidence>
<name>A0A8S4N265_OWEFU</name>
<feature type="non-terminal residue" evidence="2">
    <location>
        <position position="311"/>
    </location>
</feature>
<sequence>MQEKAWDDNIEMQAQGQQEMAARQPSTRSQDDATVGYYFQRPHNDQVPNYQNKRWAAGDDSALPQAGRAMTVTELETGLHALSIDRDYSGNNMNNKKIWEDEQKAGGDAKPYFGTPWTPRDDTWGVPSEHAVSHPINMQRNRSFPGNDMSNVLNPRSSEPGQLHMNMVEYVLGGSPTGKELDSRLGRRQQGYPPQQGEQKGEKNSKTPSPFEGQKEGSDPEMRQDHNQANGIVQNGMEDQEGQFRNPGSRQTSPTEDQQPMAIQSQLNANAQKFIAPKNEMIEGGNNQMPPQMMPQQGLHLDAQQFEPVGI</sequence>